<proteinExistence type="predicted"/>
<dbReference type="PANTHER" id="PTHR10302:SF27">
    <property type="entry name" value="SINGLE-STRANDED DNA-BINDING PROTEIN"/>
    <property type="match status" value="1"/>
</dbReference>
<name>A0AB37H1W2_BACLI</name>
<dbReference type="GO" id="GO:0006260">
    <property type="term" value="P:DNA replication"/>
    <property type="evidence" value="ECO:0007669"/>
    <property type="project" value="InterPro"/>
</dbReference>
<evidence type="ECO:0000256" key="1">
    <source>
        <dbReference type="ARBA" id="ARBA00023125"/>
    </source>
</evidence>
<dbReference type="NCBIfam" id="TIGR00621">
    <property type="entry name" value="ssb"/>
    <property type="match status" value="1"/>
</dbReference>
<dbReference type="InterPro" id="IPR000424">
    <property type="entry name" value="Primosome_PriB/ssb"/>
</dbReference>
<dbReference type="SUPFAM" id="SSF50249">
    <property type="entry name" value="Nucleic acid-binding proteins"/>
    <property type="match status" value="1"/>
</dbReference>
<evidence type="ECO:0000313" key="5">
    <source>
        <dbReference type="EMBL" id="QPR75142.1"/>
    </source>
</evidence>
<dbReference type="Gene3D" id="2.40.50.140">
    <property type="entry name" value="Nucleic acid-binding proteins"/>
    <property type="match status" value="1"/>
</dbReference>
<dbReference type="PANTHER" id="PTHR10302">
    <property type="entry name" value="SINGLE-STRANDED DNA-BINDING PROTEIN"/>
    <property type="match status" value="1"/>
</dbReference>
<dbReference type="InterPro" id="IPR011344">
    <property type="entry name" value="ssDNA-bd"/>
</dbReference>
<feature type="region of interest" description="Disordered" evidence="4">
    <location>
        <begin position="99"/>
        <end position="133"/>
    </location>
</feature>
<dbReference type="Pfam" id="PF00436">
    <property type="entry name" value="SSB"/>
    <property type="match status" value="1"/>
</dbReference>
<feature type="region of interest" description="Disordered" evidence="4">
    <location>
        <begin position="37"/>
        <end position="58"/>
    </location>
</feature>
<evidence type="ECO:0000256" key="4">
    <source>
        <dbReference type="SAM" id="MobiDB-lite"/>
    </source>
</evidence>
<dbReference type="PIRSF" id="PIRSF002070">
    <property type="entry name" value="SSB"/>
    <property type="match status" value="1"/>
</dbReference>
<dbReference type="PROSITE" id="PS50935">
    <property type="entry name" value="SSB"/>
    <property type="match status" value="1"/>
</dbReference>
<dbReference type="InterPro" id="IPR012340">
    <property type="entry name" value="NA-bd_OB-fold"/>
</dbReference>
<dbReference type="AlphaFoldDB" id="A0AB37H1W2"/>
<dbReference type="EMBL" id="CP065648">
    <property type="protein sequence ID" value="QPR75142.1"/>
    <property type="molecule type" value="Genomic_DNA"/>
</dbReference>
<evidence type="ECO:0000256" key="2">
    <source>
        <dbReference type="PIRNR" id="PIRNR002070"/>
    </source>
</evidence>
<keyword evidence="5" id="KW-0614">Plasmid</keyword>
<keyword evidence="1 2" id="KW-0238">DNA-binding</keyword>
<dbReference type="Proteomes" id="UP000595038">
    <property type="component" value="Plasmid unnamed4"/>
</dbReference>
<geneLocation type="plasmid" evidence="5 6">
    <name>unnamed4</name>
</geneLocation>
<sequence>MNNVSLVGRLTRDPELKYTPGGNPVVNFTLAVNRTLPTSKASDKPTLSTVRRGIKRRKHRELSAERVFDRVSGRLQTSSYEKDGTRFYKTEVVVETAEFLEPKNKNSGGSQSTRGESREPTGSVPDVDDDLPF</sequence>
<reference evidence="5 6" key="1">
    <citation type="submission" date="2020-12" db="EMBL/GenBank/DDBJ databases">
        <title>FDA dAtabase for Regulatory Grade micrObial Sequences (FDA-ARGOS): Supporting development and validation of Infectious Disease Dx tests.</title>
        <authorList>
            <person name="Nelson B."/>
            <person name="Plummer A."/>
            <person name="Tallon L."/>
            <person name="Sadzewicz L."/>
            <person name="Zhao X."/>
            <person name="Boylan J."/>
            <person name="Ott S."/>
            <person name="Bowen H."/>
            <person name="Vavikolanu K."/>
            <person name="Mehta A."/>
            <person name="Aluvathingal J."/>
            <person name="Nadendla S."/>
            <person name="Myers T."/>
            <person name="Yan Y."/>
            <person name="Sichtig H."/>
        </authorList>
    </citation>
    <scope>NUCLEOTIDE SEQUENCE [LARGE SCALE GENOMIC DNA]</scope>
    <source>
        <strain evidence="5 6">FDAARGOS_923</strain>
        <plasmid evidence="5 6">unnamed4</plasmid>
    </source>
</reference>
<feature type="compositionally biased region" description="Polar residues" evidence="4">
    <location>
        <begin position="105"/>
        <end position="114"/>
    </location>
</feature>
<protein>
    <recommendedName>
        <fullName evidence="2 3">Single-stranded DNA-binding protein</fullName>
    </recommendedName>
</protein>
<evidence type="ECO:0000256" key="3">
    <source>
        <dbReference type="RuleBase" id="RU000524"/>
    </source>
</evidence>
<evidence type="ECO:0000313" key="6">
    <source>
        <dbReference type="Proteomes" id="UP000595038"/>
    </source>
</evidence>
<dbReference type="CDD" id="cd04496">
    <property type="entry name" value="SSB_OBF"/>
    <property type="match status" value="1"/>
</dbReference>
<dbReference type="GO" id="GO:0003697">
    <property type="term" value="F:single-stranded DNA binding"/>
    <property type="evidence" value="ECO:0007669"/>
    <property type="project" value="InterPro"/>
</dbReference>
<organism evidence="5 6">
    <name type="scientific">Bacillus licheniformis</name>
    <dbReference type="NCBI Taxonomy" id="1402"/>
    <lineage>
        <taxon>Bacteria</taxon>
        <taxon>Bacillati</taxon>
        <taxon>Bacillota</taxon>
        <taxon>Bacilli</taxon>
        <taxon>Bacillales</taxon>
        <taxon>Bacillaceae</taxon>
        <taxon>Bacillus</taxon>
    </lineage>
</organism>
<dbReference type="GO" id="GO:0009295">
    <property type="term" value="C:nucleoid"/>
    <property type="evidence" value="ECO:0007669"/>
    <property type="project" value="TreeGrafter"/>
</dbReference>
<dbReference type="RefSeq" id="WP_197942132.1">
    <property type="nucleotide sequence ID" value="NZ_CP065648.1"/>
</dbReference>
<accession>A0AB37H1W2</accession>
<feature type="compositionally biased region" description="Polar residues" evidence="4">
    <location>
        <begin position="37"/>
        <end position="49"/>
    </location>
</feature>
<gene>
    <name evidence="5" type="primary">ssb</name>
    <name evidence="5" type="ORF">I6G80_24345</name>
</gene>